<dbReference type="AlphaFoldDB" id="A0A6D2L060"/>
<dbReference type="Pfam" id="PF03618">
    <property type="entry name" value="Kinase-PPPase"/>
    <property type="match status" value="1"/>
</dbReference>
<keyword evidence="3" id="KW-0547">Nucleotide-binding</keyword>
<evidence type="ECO:0000256" key="2">
    <source>
        <dbReference type="ARBA" id="ARBA00022679"/>
    </source>
</evidence>
<protein>
    <submittedName>
        <fullName evidence="6">Uncharacterized protein</fullName>
    </submittedName>
</protein>
<feature type="compositionally biased region" description="Polar residues" evidence="5">
    <location>
        <begin position="17"/>
        <end position="53"/>
    </location>
</feature>
<dbReference type="GO" id="GO:0004674">
    <property type="term" value="F:protein serine/threonine kinase activity"/>
    <property type="evidence" value="ECO:0007669"/>
    <property type="project" value="UniProtKB-KW"/>
</dbReference>
<evidence type="ECO:0000256" key="4">
    <source>
        <dbReference type="ARBA" id="ARBA00022777"/>
    </source>
</evidence>
<evidence type="ECO:0000313" key="7">
    <source>
        <dbReference type="Proteomes" id="UP000467841"/>
    </source>
</evidence>
<proteinExistence type="predicted"/>
<feature type="compositionally biased region" description="Polar residues" evidence="5">
    <location>
        <begin position="72"/>
        <end position="101"/>
    </location>
</feature>
<dbReference type="Proteomes" id="UP000467841">
    <property type="component" value="Unassembled WGS sequence"/>
</dbReference>
<keyword evidence="2" id="KW-0808">Transferase</keyword>
<gene>
    <name evidence="6" type="ORF">MERR_LOCUS41864</name>
</gene>
<dbReference type="GO" id="GO:0005524">
    <property type="term" value="F:ATP binding"/>
    <property type="evidence" value="ECO:0007669"/>
    <property type="project" value="InterPro"/>
</dbReference>
<evidence type="ECO:0000256" key="1">
    <source>
        <dbReference type="ARBA" id="ARBA00022527"/>
    </source>
</evidence>
<organism evidence="6 7">
    <name type="scientific">Microthlaspi erraticum</name>
    <dbReference type="NCBI Taxonomy" id="1685480"/>
    <lineage>
        <taxon>Eukaryota</taxon>
        <taxon>Viridiplantae</taxon>
        <taxon>Streptophyta</taxon>
        <taxon>Embryophyta</taxon>
        <taxon>Tracheophyta</taxon>
        <taxon>Spermatophyta</taxon>
        <taxon>Magnoliopsida</taxon>
        <taxon>eudicotyledons</taxon>
        <taxon>Gunneridae</taxon>
        <taxon>Pentapetalae</taxon>
        <taxon>rosids</taxon>
        <taxon>malvids</taxon>
        <taxon>Brassicales</taxon>
        <taxon>Brassicaceae</taxon>
        <taxon>Coluteocarpeae</taxon>
        <taxon>Microthlaspi</taxon>
    </lineage>
</organism>
<evidence type="ECO:0000256" key="3">
    <source>
        <dbReference type="ARBA" id="ARBA00022741"/>
    </source>
</evidence>
<dbReference type="EMBL" id="CACVBM020001584">
    <property type="protein sequence ID" value="CAA7054628.1"/>
    <property type="molecule type" value="Genomic_DNA"/>
</dbReference>
<dbReference type="PANTHER" id="PTHR31756">
    <property type="entry name" value="PYRUVATE, PHOSPHATE DIKINASE REGULATORY PROTEIN 1, CHLOROPLASTIC"/>
    <property type="match status" value="1"/>
</dbReference>
<evidence type="ECO:0000313" key="6">
    <source>
        <dbReference type="EMBL" id="CAA7054628.1"/>
    </source>
</evidence>
<keyword evidence="1" id="KW-0723">Serine/threonine-protein kinase</keyword>
<dbReference type="OrthoDB" id="416832at2759"/>
<dbReference type="PANTHER" id="PTHR31756:SF3">
    <property type="entry name" value="PYRUVATE, PHOSPHATE DIKINASE REGULATORY PROTEIN 1, CHLOROPLASTIC"/>
    <property type="match status" value="1"/>
</dbReference>
<keyword evidence="7" id="KW-1185">Reference proteome</keyword>
<keyword evidence="4" id="KW-0418">Kinase</keyword>
<sequence length="221" mass="23662">MAFLSAMKLQGRPPPISSNLNQNSKPASSDSVSFNTSEPGSEQQPRKFSSKLSRWNRARALKSGVKLDRPVNNGSDSTTGPRRPIVNSNPSDISTLDSDVSPSDGEIETDLTAAKSIYIVSDGTGWTAEHAVNAALGQFDYCLVDRGCPVNTYLFSGIEDGEKLMEIIKQAAREGAMVIYTLADTSMAEAAMRACKLWSIPSLDMLGPITHAISSHLGANP</sequence>
<evidence type="ECO:0000256" key="5">
    <source>
        <dbReference type="SAM" id="MobiDB-lite"/>
    </source>
</evidence>
<feature type="region of interest" description="Disordered" evidence="5">
    <location>
        <begin position="1"/>
        <end position="103"/>
    </location>
</feature>
<reference evidence="6" key="1">
    <citation type="submission" date="2020-01" db="EMBL/GenBank/DDBJ databases">
        <authorList>
            <person name="Mishra B."/>
        </authorList>
    </citation>
    <scope>NUCLEOTIDE SEQUENCE [LARGE SCALE GENOMIC DNA]</scope>
</reference>
<accession>A0A6D2L060</accession>
<dbReference type="InterPro" id="IPR005177">
    <property type="entry name" value="Kinase-pyrophosphorylase"/>
</dbReference>
<name>A0A6D2L060_9BRAS</name>
<comment type="caution">
    <text evidence="6">The sequence shown here is derived from an EMBL/GenBank/DDBJ whole genome shotgun (WGS) entry which is preliminary data.</text>
</comment>